<feature type="region of interest" description="Disordered" evidence="6">
    <location>
        <begin position="1"/>
        <end position="42"/>
    </location>
</feature>
<dbReference type="PANTHER" id="PTHR14211">
    <property type="entry name" value="GLIOMA SUPPRESSOR CANDIDATE REGION GENE 2"/>
    <property type="match status" value="1"/>
</dbReference>
<dbReference type="GO" id="GO:0006364">
    <property type="term" value="P:rRNA processing"/>
    <property type="evidence" value="ECO:0007669"/>
    <property type="project" value="TreeGrafter"/>
</dbReference>
<feature type="compositionally biased region" description="Basic residues" evidence="6">
    <location>
        <begin position="305"/>
        <end position="319"/>
    </location>
</feature>
<dbReference type="GO" id="GO:0008097">
    <property type="term" value="F:5S rRNA binding"/>
    <property type="evidence" value="ECO:0007669"/>
    <property type="project" value="TreeGrafter"/>
</dbReference>
<dbReference type="PANTHER" id="PTHR14211:SF7">
    <property type="entry name" value="RIBOSOME BIOGENESIS PROTEIN NOP53"/>
    <property type="match status" value="1"/>
</dbReference>
<dbReference type="STRING" id="1330018.A0A167KLC0"/>
<evidence type="ECO:0000256" key="5">
    <source>
        <dbReference type="PIRNR" id="PIRNR017302"/>
    </source>
</evidence>
<keyword evidence="4 5" id="KW-0539">Nucleus</keyword>
<protein>
    <recommendedName>
        <fullName evidence="2 5">Ribosome biogenesis protein NOP53</fullName>
    </recommendedName>
</protein>
<feature type="compositionally biased region" description="Low complexity" evidence="6">
    <location>
        <begin position="1"/>
        <end position="19"/>
    </location>
</feature>
<evidence type="ECO:0000256" key="4">
    <source>
        <dbReference type="ARBA" id="ARBA00023242"/>
    </source>
</evidence>
<accession>A0A167KLC0</accession>
<evidence type="ECO:0000313" key="7">
    <source>
        <dbReference type="EMBL" id="KZO94763.1"/>
    </source>
</evidence>
<dbReference type="InterPro" id="IPR011687">
    <property type="entry name" value="Nop53/GLTSCR2"/>
</dbReference>
<keyword evidence="3 5" id="KW-0690">Ribosome biogenesis</keyword>
<evidence type="ECO:0000256" key="6">
    <source>
        <dbReference type="SAM" id="MobiDB-lite"/>
    </source>
</evidence>
<evidence type="ECO:0000256" key="2">
    <source>
        <dbReference type="ARBA" id="ARBA00018339"/>
    </source>
</evidence>
<comment type="similarity">
    <text evidence="1 5">Belongs to the NOP53 family.</text>
</comment>
<reference evidence="7 8" key="1">
    <citation type="journal article" date="2016" name="Mol. Biol. Evol.">
        <title>Comparative Genomics of Early-Diverging Mushroom-Forming Fungi Provides Insights into the Origins of Lignocellulose Decay Capabilities.</title>
        <authorList>
            <person name="Nagy L.G."/>
            <person name="Riley R."/>
            <person name="Tritt A."/>
            <person name="Adam C."/>
            <person name="Daum C."/>
            <person name="Floudas D."/>
            <person name="Sun H."/>
            <person name="Yadav J.S."/>
            <person name="Pangilinan J."/>
            <person name="Larsson K.H."/>
            <person name="Matsuura K."/>
            <person name="Barry K."/>
            <person name="Labutti K."/>
            <person name="Kuo R."/>
            <person name="Ohm R.A."/>
            <person name="Bhattacharya S.S."/>
            <person name="Shirouzu T."/>
            <person name="Yoshinaga Y."/>
            <person name="Martin F.M."/>
            <person name="Grigoriev I.V."/>
            <person name="Hibbett D.S."/>
        </authorList>
    </citation>
    <scope>NUCLEOTIDE SEQUENCE [LARGE SCALE GENOMIC DNA]</scope>
    <source>
        <strain evidence="7 8">TUFC12733</strain>
    </source>
</reference>
<proteinExistence type="inferred from homology"/>
<comment type="subcellular location">
    <subcellularLocation>
        <location evidence="5">Nucleus</location>
        <location evidence="5">Nucleolus</location>
    </subcellularLocation>
    <subcellularLocation>
        <location evidence="5">Nucleus</location>
        <location evidence="5">Nucleoplasm</location>
    </subcellularLocation>
</comment>
<dbReference type="Pfam" id="PF07767">
    <property type="entry name" value="Nop53"/>
    <property type="match status" value="1"/>
</dbReference>
<feature type="region of interest" description="Disordered" evidence="6">
    <location>
        <begin position="275"/>
        <end position="330"/>
    </location>
</feature>
<evidence type="ECO:0000256" key="3">
    <source>
        <dbReference type="ARBA" id="ARBA00022517"/>
    </source>
</evidence>
<dbReference type="AlphaFoldDB" id="A0A167KLC0"/>
<dbReference type="GO" id="GO:0005730">
    <property type="term" value="C:nucleolus"/>
    <property type="evidence" value="ECO:0007669"/>
    <property type="project" value="UniProtKB-SubCell"/>
</dbReference>
<dbReference type="PIRSF" id="PIRSF017302">
    <property type="entry name" value="Gltscr2"/>
    <property type="match status" value="1"/>
</dbReference>
<evidence type="ECO:0000256" key="1">
    <source>
        <dbReference type="ARBA" id="ARBA00008838"/>
    </source>
</evidence>
<dbReference type="GO" id="GO:0005654">
    <property type="term" value="C:nucleoplasm"/>
    <property type="evidence" value="ECO:0007669"/>
    <property type="project" value="UniProtKB-SubCell"/>
</dbReference>
<keyword evidence="8" id="KW-1185">Reference proteome</keyword>
<name>A0A167KLC0_CALVF</name>
<dbReference type="EMBL" id="KV417293">
    <property type="protein sequence ID" value="KZO94763.1"/>
    <property type="molecule type" value="Genomic_DNA"/>
</dbReference>
<dbReference type="OrthoDB" id="5072at2759"/>
<dbReference type="GO" id="GO:0000027">
    <property type="term" value="P:ribosomal large subunit assembly"/>
    <property type="evidence" value="ECO:0007669"/>
    <property type="project" value="UniProtKB-UniRule"/>
</dbReference>
<sequence length="453" mass="51153">MAVTITKKLTSTSSKAAAVKKSRTGDVYGAPAQHAQASRKGKRAWRKNVDIAEVEEGLEQVREEIRTTGGPLHEKSDKDLFMVDVTGNENVRKRLGKPLKSLEILRLRSAVPPVFSRPAKSATNQRLSRRAKDELRRKAGMHQLFADPTRIEVTEAVRHAGEYDVWDEVPRDEALEGLTEEGRDFIGNVVRKKEAKRPKHENIPDTIVVPAIAPPHAGQSYNPTMETHHALLLQEHEKEAAKAALHAKDLEVKRQQERVRALRVAEGRLVGAPGMLVDGADEAPDAEEEQEQGEEQEVVVVKSTVPKRKTKQQRTRAAKHAAEERALQQQKARKRLLASLSTLPSLQKSLAARQALADQRAEERKALRLQALKAGLGGRKLGKHFVPEPRVEVQLGEELAETLREMRPEGNLFRERWESLQQRARVEPRLPITARQKKLKSKTYERHYYKRFV</sequence>
<comment type="function">
    <text evidence="5">May play a role in ribosome biogenesis.</text>
</comment>
<gene>
    <name evidence="7" type="ORF">CALVIDRAFT_538869</name>
</gene>
<dbReference type="Proteomes" id="UP000076738">
    <property type="component" value="Unassembled WGS sequence"/>
</dbReference>
<organism evidence="7 8">
    <name type="scientific">Calocera viscosa (strain TUFC12733)</name>
    <dbReference type="NCBI Taxonomy" id="1330018"/>
    <lineage>
        <taxon>Eukaryota</taxon>
        <taxon>Fungi</taxon>
        <taxon>Dikarya</taxon>
        <taxon>Basidiomycota</taxon>
        <taxon>Agaricomycotina</taxon>
        <taxon>Dacrymycetes</taxon>
        <taxon>Dacrymycetales</taxon>
        <taxon>Dacrymycetaceae</taxon>
        <taxon>Calocera</taxon>
    </lineage>
</organism>
<evidence type="ECO:0000313" key="8">
    <source>
        <dbReference type="Proteomes" id="UP000076738"/>
    </source>
</evidence>
<feature type="compositionally biased region" description="Acidic residues" evidence="6">
    <location>
        <begin position="279"/>
        <end position="297"/>
    </location>
</feature>